<dbReference type="EMBL" id="CP022684">
    <property type="protein sequence ID" value="AUM13054.1"/>
    <property type="molecule type" value="Genomic_DNA"/>
</dbReference>
<dbReference type="CDD" id="cd05276">
    <property type="entry name" value="p53_inducible_oxidoreductase"/>
    <property type="match status" value="1"/>
</dbReference>
<dbReference type="RefSeq" id="WP_101894433.1">
    <property type="nucleotide sequence ID" value="NZ_CP022684.1"/>
</dbReference>
<dbReference type="SUPFAM" id="SSF50129">
    <property type="entry name" value="GroES-like"/>
    <property type="match status" value="1"/>
</dbReference>
<dbReference type="InterPro" id="IPR014189">
    <property type="entry name" value="Quinone_OxRdtase_PIG3"/>
</dbReference>
<evidence type="ECO:0000256" key="2">
    <source>
        <dbReference type="ARBA" id="ARBA00023002"/>
    </source>
</evidence>
<dbReference type="OrthoDB" id="9780520at2"/>
<dbReference type="NCBIfam" id="TIGR02824">
    <property type="entry name" value="quinone_pig3"/>
    <property type="match status" value="1"/>
</dbReference>
<feature type="domain" description="Enoyl reductase (ER)" evidence="3">
    <location>
        <begin position="7"/>
        <end position="321"/>
    </location>
</feature>
<gene>
    <name evidence="4" type="ORF">Kalk_11740</name>
</gene>
<dbReference type="SUPFAM" id="SSF51735">
    <property type="entry name" value="NAD(P)-binding Rossmann-fold domains"/>
    <property type="match status" value="1"/>
</dbReference>
<keyword evidence="2" id="KW-0560">Oxidoreductase</keyword>
<keyword evidence="5" id="KW-1185">Reference proteome</keyword>
<dbReference type="AlphaFoldDB" id="A0A2K9LQF3"/>
<evidence type="ECO:0000313" key="5">
    <source>
        <dbReference type="Proteomes" id="UP000235116"/>
    </source>
</evidence>
<dbReference type="InterPro" id="IPR011032">
    <property type="entry name" value="GroES-like_sf"/>
</dbReference>
<evidence type="ECO:0000256" key="1">
    <source>
        <dbReference type="ARBA" id="ARBA00022857"/>
    </source>
</evidence>
<organism evidence="4 5">
    <name type="scientific">Ketobacter alkanivorans</name>
    <dbReference type="NCBI Taxonomy" id="1917421"/>
    <lineage>
        <taxon>Bacteria</taxon>
        <taxon>Pseudomonadati</taxon>
        <taxon>Pseudomonadota</taxon>
        <taxon>Gammaproteobacteria</taxon>
        <taxon>Pseudomonadales</taxon>
        <taxon>Ketobacteraceae</taxon>
        <taxon>Ketobacter</taxon>
    </lineage>
</organism>
<dbReference type="InterPro" id="IPR013154">
    <property type="entry name" value="ADH-like_N"/>
</dbReference>
<accession>A0A2K9LQF3</accession>
<dbReference type="Proteomes" id="UP000235116">
    <property type="component" value="Chromosome"/>
</dbReference>
<proteinExistence type="predicted"/>
<dbReference type="InterPro" id="IPR013149">
    <property type="entry name" value="ADH-like_C"/>
</dbReference>
<dbReference type="InterPro" id="IPR036291">
    <property type="entry name" value="NAD(P)-bd_dom_sf"/>
</dbReference>
<dbReference type="Pfam" id="PF08240">
    <property type="entry name" value="ADH_N"/>
    <property type="match status" value="1"/>
</dbReference>
<keyword evidence="1" id="KW-0521">NADP</keyword>
<dbReference type="KEGG" id="kak:Kalk_11740"/>
<reference evidence="5" key="1">
    <citation type="submission" date="2017-08" db="EMBL/GenBank/DDBJ databases">
        <title>Direct submision.</title>
        <authorList>
            <person name="Kim S.-J."/>
            <person name="Rhee S.-K."/>
        </authorList>
    </citation>
    <scope>NUCLEOTIDE SEQUENCE [LARGE SCALE GENOMIC DNA]</scope>
    <source>
        <strain evidence="5">GI5</strain>
    </source>
</reference>
<protein>
    <submittedName>
        <fullName evidence="4">NAD(P)H-quinone oxidoreductase</fullName>
    </submittedName>
</protein>
<dbReference type="PANTHER" id="PTHR48106">
    <property type="entry name" value="QUINONE OXIDOREDUCTASE PIG3-RELATED"/>
    <property type="match status" value="1"/>
</dbReference>
<evidence type="ECO:0000259" key="3">
    <source>
        <dbReference type="SMART" id="SM00829"/>
    </source>
</evidence>
<dbReference type="Pfam" id="PF00107">
    <property type="entry name" value="ADH_zinc_N"/>
    <property type="match status" value="1"/>
</dbReference>
<dbReference type="GO" id="GO:0070402">
    <property type="term" value="F:NADPH binding"/>
    <property type="evidence" value="ECO:0007669"/>
    <property type="project" value="TreeGrafter"/>
</dbReference>
<name>A0A2K9LQF3_9GAMM</name>
<dbReference type="GO" id="GO:0016651">
    <property type="term" value="F:oxidoreductase activity, acting on NAD(P)H"/>
    <property type="evidence" value="ECO:0007669"/>
    <property type="project" value="TreeGrafter"/>
</dbReference>
<dbReference type="Gene3D" id="3.40.50.720">
    <property type="entry name" value="NAD(P)-binding Rossmann-like Domain"/>
    <property type="match status" value="1"/>
</dbReference>
<dbReference type="SMART" id="SM00829">
    <property type="entry name" value="PKS_ER"/>
    <property type="match status" value="1"/>
</dbReference>
<evidence type="ECO:0000313" key="4">
    <source>
        <dbReference type="EMBL" id="AUM13054.1"/>
    </source>
</evidence>
<dbReference type="Gene3D" id="3.90.180.10">
    <property type="entry name" value="Medium-chain alcohol dehydrogenases, catalytic domain"/>
    <property type="match status" value="1"/>
</dbReference>
<sequence length="325" mass="34002">MKAIVIGADKSLSWQQLDSEPAPGPSQVAIKVHATAVNRADLMQRAGLYPPPPGASAVLGLECAGEISAVGDAVTQWQVGDRVCALLAGGGYAETVVCHADHVLPIPAGFSFSDAAALPEVFATAWLNLFMLAELKPGQKALLHAGASGVGTAAIQLCKAMGNPVFVTVGDQTKLDTCLQLGADGGHVRSDGEFENAVKTWAGKSGVSAILDPVGGNYLEQNVRCLDTDGSLVIIGLMGGRSAPLDIGRLLVKRIRVVGSTLRSRDDSSKAEIITQLKQRIWPLFDSGAIKPIIHSRFPIEEADAAFALVASNQTIGKVILELPR</sequence>
<dbReference type="PANTHER" id="PTHR48106:SF8">
    <property type="entry name" value="OS02G0805600 PROTEIN"/>
    <property type="match status" value="1"/>
</dbReference>
<dbReference type="InterPro" id="IPR020843">
    <property type="entry name" value="ER"/>
</dbReference>